<organism evidence="9 10">
    <name type="scientific">Candidatus Campylobacter infans</name>
    <dbReference type="NCBI Taxonomy" id="2561898"/>
    <lineage>
        <taxon>Bacteria</taxon>
        <taxon>Pseudomonadati</taxon>
        <taxon>Campylobacterota</taxon>
        <taxon>Epsilonproteobacteria</taxon>
        <taxon>Campylobacterales</taxon>
        <taxon>Campylobacteraceae</taxon>
        <taxon>Campylobacter</taxon>
    </lineage>
</organism>
<dbReference type="GO" id="GO:0097363">
    <property type="term" value="F:protein O-acetylglucosaminyltransferase activity"/>
    <property type="evidence" value="ECO:0007669"/>
    <property type="project" value="UniProtKB-EC"/>
</dbReference>
<dbReference type="SUPFAM" id="SSF48452">
    <property type="entry name" value="TPR-like"/>
    <property type="match status" value="2"/>
</dbReference>
<feature type="domain" description="O-GlcNAc transferase C-terminal" evidence="8">
    <location>
        <begin position="734"/>
        <end position="887"/>
    </location>
</feature>
<dbReference type="AlphaFoldDB" id="A0A7H9CIN8"/>
<dbReference type="SUPFAM" id="SSF53756">
    <property type="entry name" value="UDP-Glycosyltransferase/glycogen phosphorylase"/>
    <property type="match status" value="1"/>
</dbReference>
<keyword evidence="6" id="KW-0677">Repeat</keyword>
<evidence type="ECO:0000256" key="1">
    <source>
        <dbReference type="ARBA" id="ARBA00004922"/>
    </source>
</evidence>
<evidence type="ECO:0000256" key="4">
    <source>
        <dbReference type="ARBA" id="ARBA00022676"/>
    </source>
</evidence>
<evidence type="ECO:0000256" key="3">
    <source>
        <dbReference type="ARBA" id="ARBA00011970"/>
    </source>
</evidence>
<dbReference type="InterPro" id="IPR029489">
    <property type="entry name" value="OGT/SEC/SPY_C"/>
</dbReference>
<evidence type="ECO:0000313" key="10">
    <source>
        <dbReference type="Proteomes" id="UP000509414"/>
    </source>
</evidence>
<dbReference type="InterPro" id="IPR019734">
    <property type="entry name" value="TPR_rpt"/>
</dbReference>
<evidence type="ECO:0000256" key="5">
    <source>
        <dbReference type="ARBA" id="ARBA00022679"/>
    </source>
</evidence>
<evidence type="ECO:0000313" key="9">
    <source>
        <dbReference type="EMBL" id="QLI05235.1"/>
    </source>
</evidence>
<evidence type="ECO:0000256" key="6">
    <source>
        <dbReference type="ARBA" id="ARBA00022737"/>
    </source>
</evidence>
<dbReference type="SMART" id="SM00028">
    <property type="entry name" value="TPR"/>
    <property type="match status" value="5"/>
</dbReference>
<sequence length="1111" mass="125875">MNELLEQAGDLITKDPQKSLNLFNQILSHKKDDIRALCGIAELLLNDRQNQQAMKFALKAINANAPLSVKILDAKSKSYGILAIANERERRLDDAGLYLSAHQLLADLCANPQKHILDQNPHFQADSFSAYSQNPNHAPQFLEHGVLSYENDKDPFYALACVLVAFYHANIKACKIDENKDTKNSANFKISKSYELPQNPSPQLKEFYANALIFLALLAFDMDNKAKAQAFLDEAGHFECAKLYEAMKYRILCAIMLGKNDIQQARELAQKALIYPNFKNHLVLANIAIYEKDFVQAKDELQKAYNLAKTPGQNAEILSFEAYLSLKENDAIKAKELAKKALEINKKLKIAIIVLLNLENQNIKKLDIMALLLNIHPYQKNVYNEIITKITALSVNIINASDEQKMQQKTSANEMFKSSKFSLGLDAALSLLDFYPDDAKNTMVLANAFASNADLNTAIKFYSRAAMIDDVKTHALKKLSSLYYAQKDYIRAFNALELLVKDGKADEDVAIYKTQAEIAIETGVQKLLELSTKLIDKIKEVEPNSQHIDILNAKIFEKKGKYFDAIKELEKVLEKHPDNEEVLGLLSQCYNNINEYEKWESCYTKVLNLHRQKIINDLKIVTQKDEIDVNDRQFLLLENADLISGMLWTCHYIHGKDEKEIFKLAKRYGDIVAAKTRFVYEDYECKKFGVDEFLSSDLKSLNLNSAKAWDFSQLDKLPPVMAEPSSCEALRAYLKKHNKKLRIGMTSGDLKNHPVGYVLEGAFKLLDKKIFELYAFVTHGIEDDLSARIKPHFTSWQSIAGISPAAAAAKIHECGINILLDLSGHTGYNALLTHDFKPSPVSATYIGCPFSTGLHSIDYIVGDPILMPASEHEAVSERIFNLPKNWWHFTMPPDIDTNELLSINQDAPYKRNGYFTFGSFNNIYKMNDTVVALWAKILLAVPNSKLFLNYKQLTDESQKERIREWFGRYGVSGDRFILDFTTPRYKTLNTYNLIDLCLDPFPFCGFTTTAEALMMGVPVIALKGNSLLTRAANSILTNTNLSEFVASDLDEYFAKAVHFATSGRDHLAHLRANAKDCIKNQALFDTPRFSKDLENMFLQMWINYELGIKLR</sequence>
<keyword evidence="5" id="KW-0808">Transferase</keyword>
<dbReference type="Gene3D" id="1.25.40.10">
    <property type="entry name" value="Tetratricopeptide repeat domain"/>
    <property type="match status" value="2"/>
</dbReference>
<dbReference type="Gene3D" id="3.40.50.2000">
    <property type="entry name" value="Glycogen Phosphorylase B"/>
    <property type="match status" value="1"/>
</dbReference>
<dbReference type="PANTHER" id="PTHR44835:SF1">
    <property type="entry name" value="PROTEIN O-GLCNAC TRANSFERASE"/>
    <property type="match status" value="1"/>
</dbReference>
<keyword evidence="4" id="KW-0328">Glycosyltransferase</keyword>
<dbReference type="InterPro" id="IPR011990">
    <property type="entry name" value="TPR-like_helical_dom_sf"/>
</dbReference>
<dbReference type="KEGG" id="cinf:CINF_0714"/>
<protein>
    <recommendedName>
        <fullName evidence="3">protein O-GlcNAc transferase</fullName>
        <ecNumber evidence="3">2.4.1.255</ecNumber>
    </recommendedName>
</protein>
<evidence type="ECO:0000256" key="2">
    <source>
        <dbReference type="ARBA" id="ARBA00005386"/>
    </source>
</evidence>
<dbReference type="EMBL" id="CP049075">
    <property type="protein sequence ID" value="QLI05235.1"/>
    <property type="molecule type" value="Genomic_DNA"/>
</dbReference>
<comment type="pathway">
    <text evidence="1">Protein modification; protein glycosylation.</text>
</comment>
<keyword evidence="7" id="KW-0802">TPR repeat</keyword>
<evidence type="ECO:0000256" key="7">
    <source>
        <dbReference type="ARBA" id="ARBA00022803"/>
    </source>
</evidence>
<dbReference type="Gene3D" id="3.40.50.11380">
    <property type="match status" value="1"/>
</dbReference>
<comment type="similarity">
    <text evidence="2">Belongs to the glycosyltransferase 41 family. O-GlcNAc transferase subfamily.</text>
</comment>
<dbReference type="Pfam" id="PF13844">
    <property type="entry name" value="Glyco_transf_41"/>
    <property type="match status" value="2"/>
</dbReference>
<keyword evidence="10" id="KW-1185">Reference proteome</keyword>
<gene>
    <name evidence="9" type="ORF">CINF_0714</name>
</gene>
<name>A0A7H9CIN8_9BACT</name>
<dbReference type="Proteomes" id="UP000509414">
    <property type="component" value="Chromosome"/>
</dbReference>
<dbReference type="EC" id="2.4.1.255" evidence="3"/>
<dbReference type="InterPro" id="IPR051939">
    <property type="entry name" value="Glycosyltr_41/O-GlcNAc_trsf"/>
</dbReference>
<dbReference type="PANTHER" id="PTHR44835">
    <property type="entry name" value="UDP-N-ACETYLGLUCOSAMINE--PEPTIDE N-ACETYLGLUCOSAMINYLTRANSFERASE SPINDLY-RELATED"/>
    <property type="match status" value="1"/>
</dbReference>
<proteinExistence type="inferred from homology"/>
<evidence type="ECO:0000259" key="8">
    <source>
        <dbReference type="Pfam" id="PF13844"/>
    </source>
</evidence>
<reference evidence="9 10" key="1">
    <citation type="submission" date="2020-02" db="EMBL/GenBank/DDBJ databases">
        <title>Complete genome sequence of the novel Campylobacter species Candidatus Campylobacter infans.</title>
        <authorList>
            <person name="Duim B."/>
            <person name="Zomer A."/>
            <person name="van der Graaf L."/>
            <person name="Wagenaar J."/>
        </authorList>
    </citation>
    <scope>NUCLEOTIDE SEQUENCE [LARGE SCALE GENOMIC DNA]</scope>
    <source>
        <strain evidence="9 10">19S00001</strain>
    </source>
</reference>
<feature type="domain" description="O-GlcNAc transferase C-terminal" evidence="8">
    <location>
        <begin position="916"/>
        <end position="1093"/>
    </location>
</feature>
<accession>A0A7H9CIN8</accession>
<dbReference type="RefSeq" id="WP_179975780.1">
    <property type="nucleotide sequence ID" value="NZ_CP049075.1"/>
</dbReference>